<proteinExistence type="predicted"/>
<protein>
    <recommendedName>
        <fullName evidence="1">Protein-glutamine gamma-glutamyltransferase-like C-terminal domain-containing protein</fullName>
    </recommendedName>
</protein>
<keyword evidence="3" id="KW-1185">Reference proteome</keyword>
<dbReference type="Pfam" id="PF13559">
    <property type="entry name" value="DUF4129"/>
    <property type="match status" value="1"/>
</dbReference>
<gene>
    <name evidence="2" type="ORF">SD71_00180</name>
</gene>
<sequence>MLLIAVAAYLIYRRGGMGDIWHRVRYYGATPNQRVVREMDKLLSFLKRRGLKRESHETIRETFSRWTGTFSSLRSDFDGILATFEQVRYGHQTADDRVLQEFTAAAAKIRKAL</sequence>
<reference evidence="2 3" key="1">
    <citation type="submission" date="2014-12" db="EMBL/GenBank/DDBJ databases">
        <title>Draft genome sequence of Cohnella kolymensis strain B-2846.</title>
        <authorList>
            <person name="Karlyshev A.V."/>
            <person name="Kudryashova E.B."/>
        </authorList>
    </citation>
    <scope>NUCLEOTIDE SEQUENCE [LARGE SCALE GENOMIC DNA]</scope>
    <source>
        <strain evidence="2 3">VKM B-2846</strain>
    </source>
</reference>
<dbReference type="InterPro" id="IPR025403">
    <property type="entry name" value="TgpA-like_C"/>
</dbReference>
<evidence type="ECO:0000259" key="1">
    <source>
        <dbReference type="Pfam" id="PF13559"/>
    </source>
</evidence>
<dbReference type="EMBL" id="JXAL01000001">
    <property type="protein sequence ID" value="KIL37198.1"/>
    <property type="molecule type" value="Genomic_DNA"/>
</dbReference>
<evidence type="ECO:0000313" key="3">
    <source>
        <dbReference type="Proteomes" id="UP000054526"/>
    </source>
</evidence>
<accession>A0ABR5A858</accession>
<dbReference type="RefSeq" id="WP_041058223.1">
    <property type="nucleotide sequence ID" value="NZ_JXAL01000001.1"/>
</dbReference>
<organism evidence="2 3">
    <name type="scientific">Cohnella kolymensis</name>
    <dbReference type="NCBI Taxonomy" id="1590652"/>
    <lineage>
        <taxon>Bacteria</taxon>
        <taxon>Bacillati</taxon>
        <taxon>Bacillota</taxon>
        <taxon>Bacilli</taxon>
        <taxon>Bacillales</taxon>
        <taxon>Paenibacillaceae</taxon>
        <taxon>Cohnella</taxon>
    </lineage>
</organism>
<name>A0ABR5A858_9BACL</name>
<dbReference type="Proteomes" id="UP000054526">
    <property type="component" value="Unassembled WGS sequence"/>
</dbReference>
<comment type="caution">
    <text evidence="2">The sequence shown here is derived from an EMBL/GenBank/DDBJ whole genome shotgun (WGS) entry which is preliminary data.</text>
</comment>
<evidence type="ECO:0000313" key="2">
    <source>
        <dbReference type="EMBL" id="KIL37198.1"/>
    </source>
</evidence>
<feature type="domain" description="Protein-glutamine gamma-glutamyltransferase-like C-terminal" evidence="1">
    <location>
        <begin position="41"/>
        <end position="105"/>
    </location>
</feature>